<feature type="compositionally biased region" description="Basic and acidic residues" evidence="7">
    <location>
        <begin position="20"/>
        <end position="34"/>
    </location>
</feature>
<keyword evidence="11" id="KW-1185">Reference proteome</keyword>
<feature type="domain" description="VTT" evidence="9">
    <location>
        <begin position="84"/>
        <end position="211"/>
    </location>
</feature>
<evidence type="ECO:0000313" key="11">
    <source>
        <dbReference type="Proteomes" id="UP000546126"/>
    </source>
</evidence>
<comment type="caution">
    <text evidence="10">The sequence shown here is derived from an EMBL/GenBank/DDBJ whole genome shotgun (WGS) entry which is preliminary data.</text>
</comment>
<dbReference type="PANTHER" id="PTHR42709">
    <property type="entry name" value="ALKALINE PHOSPHATASE LIKE PROTEIN"/>
    <property type="match status" value="1"/>
</dbReference>
<evidence type="ECO:0000256" key="1">
    <source>
        <dbReference type="ARBA" id="ARBA00004651"/>
    </source>
</evidence>
<keyword evidence="6 8" id="KW-0472">Membrane</keyword>
<evidence type="ECO:0000256" key="3">
    <source>
        <dbReference type="ARBA" id="ARBA00022475"/>
    </source>
</evidence>
<dbReference type="GO" id="GO:0005886">
    <property type="term" value="C:plasma membrane"/>
    <property type="evidence" value="ECO:0007669"/>
    <property type="project" value="UniProtKB-SubCell"/>
</dbReference>
<keyword evidence="5 8" id="KW-1133">Transmembrane helix</keyword>
<evidence type="ECO:0000256" key="5">
    <source>
        <dbReference type="ARBA" id="ARBA00022989"/>
    </source>
</evidence>
<evidence type="ECO:0000256" key="6">
    <source>
        <dbReference type="ARBA" id="ARBA00023136"/>
    </source>
</evidence>
<feature type="compositionally biased region" description="Polar residues" evidence="7">
    <location>
        <begin position="37"/>
        <end position="49"/>
    </location>
</feature>
<dbReference type="Pfam" id="PF09335">
    <property type="entry name" value="VTT_dom"/>
    <property type="match status" value="1"/>
</dbReference>
<evidence type="ECO:0000256" key="2">
    <source>
        <dbReference type="ARBA" id="ARBA00010792"/>
    </source>
</evidence>
<feature type="region of interest" description="Disordered" evidence="7">
    <location>
        <begin position="16"/>
        <end position="50"/>
    </location>
</feature>
<accession>A0A7Y6M9P5</accession>
<dbReference type="PANTHER" id="PTHR42709:SF6">
    <property type="entry name" value="UNDECAPRENYL PHOSPHATE TRANSPORTER A"/>
    <property type="match status" value="1"/>
</dbReference>
<feature type="transmembrane region" description="Helical" evidence="8">
    <location>
        <begin position="107"/>
        <end position="130"/>
    </location>
</feature>
<proteinExistence type="inferred from homology"/>
<evidence type="ECO:0000259" key="9">
    <source>
        <dbReference type="Pfam" id="PF09335"/>
    </source>
</evidence>
<dbReference type="InterPro" id="IPR032816">
    <property type="entry name" value="VTT_dom"/>
</dbReference>
<name>A0A7Y6M9P5_9ACTN</name>
<evidence type="ECO:0000256" key="7">
    <source>
        <dbReference type="SAM" id="MobiDB-lite"/>
    </source>
</evidence>
<dbReference type="Proteomes" id="UP000546126">
    <property type="component" value="Unassembled WGS sequence"/>
</dbReference>
<evidence type="ECO:0000313" key="10">
    <source>
        <dbReference type="EMBL" id="NUW39005.1"/>
    </source>
</evidence>
<feature type="transmembrane region" description="Helical" evidence="8">
    <location>
        <begin position="223"/>
        <end position="243"/>
    </location>
</feature>
<evidence type="ECO:0000256" key="4">
    <source>
        <dbReference type="ARBA" id="ARBA00022692"/>
    </source>
</evidence>
<keyword evidence="3" id="KW-1003">Cell membrane</keyword>
<protein>
    <submittedName>
        <fullName evidence="10">DedA family protein</fullName>
    </submittedName>
</protein>
<dbReference type="EMBL" id="JABWGO010000001">
    <property type="protein sequence ID" value="NUW39005.1"/>
    <property type="molecule type" value="Genomic_DNA"/>
</dbReference>
<reference evidence="10 11" key="1">
    <citation type="submission" date="2020-06" db="EMBL/GenBank/DDBJ databases">
        <authorList>
            <person name="Chanama M."/>
        </authorList>
    </citation>
    <scope>NUCLEOTIDE SEQUENCE [LARGE SCALE GENOMIC DNA]</scope>
    <source>
        <strain evidence="10 11">TBRC6557</strain>
    </source>
</reference>
<feature type="transmembrane region" description="Helical" evidence="8">
    <location>
        <begin position="188"/>
        <end position="211"/>
    </location>
</feature>
<sequence>MFPPWPRPFLAPGHAYPRPHRLEDLPDTADDRRGAGSMTSATVAPTGTSPDPGGIAGWAMGIMDALGAPGAGLVVALEHVFPPLPSEVILPLAGFSAGKGRMALWEVLVWTTLGAVAGALALYGLGALLGRERIHALAGRVPLVKPSDVEKAEDWFDRHGRRTVLFGRMVPVIRSLISVPAGLERMPLATFCALTALGSLVWNTLLVVAGYLLGDNWSRVEQYVGTGTNILLGLAAVMILVWAGRRVAGNRRSADGERKSPSSGKSC</sequence>
<comment type="similarity">
    <text evidence="2">Belongs to the DedA family.</text>
</comment>
<dbReference type="InterPro" id="IPR051311">
    <property type="entry name" value="DedA_domain"/>
</dbReference>
<keyword evidence="4 8" id="KW-0812">Transmembrane</keyword>
<dbReference type="AlphaFoldDB" id="A0A7Y6M9P5"/>
<organism evidence="10 11">
    <name type="scientific">Nonomuraea rhodomycinica</name>
    <dbReference type="NCBI Taxonomy" id="1712872"/>
    <lineage>
        <taxon>Bacteria</taxon>
        <taxon>Bacillati</taxon>
        <taxon>Actinomycetota</taxon>
        <taxon>Actinomycetes</taxon>
        <taxon>Streptosporangiales</taxon>
        <taxon>Streptosporangiaceae</taxon>
        <taxon>Nonomuraea</taxon>
    </lineage>
</organism>
<gene>
    <name evidence="10" type="ORF">HT134_02525</name>
</gene>
<comment type="subcellular location">
    <subcellularLocation>
        <location evidence="1">Cell membrane</location>
        <topology evidence="1">Multi-pass membrane protein</topology>
    </subcellularLocation>
</comment>
<evidence type="ECO:0000256" key="8">
    <source>
        <dbReference type="SAM" id="Phobius"/>
    </source>
</evidence>